<feature type="compositionally biased region" description="Basic and acidic residues" evidence="1">
    <location>
        <begin position="1"/>
        <end position="13"/>
    </location>
</feature>
<sequence length="53" mass="5238">AGDQCSRGRDSRPDPSAAVAGAPAATITQCPAGGGLVASIARVTIPRRPAPRL</sequence>
<gene>
    <name evidence="2" type="ORF">AVDCRST_MAG88-2734</name>
</gene>
<organism evidence="2">
    <name type="scientific">uncultured Thermomicrobiales bacterium</name>
    <dbReference type="NCBI Taxonomy" id="1645740"/>
    <lineage>
        <taxon>Bacteria</taxon>
        <taxon>Pseudomonadati</taxon>
        <taxon>Thermomicrobiota</taxon>
        <taxon>Thermomicrobia</taxon>
        <taxon>Thermomicrobiales</taxon>
        <taxon>environmental samples</taxon>
    </lineage>
</organism>
<evidence type="ECO:0000313" key="2">
    <source>
        <dbReference type="EMBL" id="CAA9575040.1"/>
    </source>
</evidence>
<evidence type="ECO:0000256" key="1">
    <source>
        <dbReference type="SAM" id="MobiDB-lite"/>
    </source>
</evidence>
<feature type="non-terminal residue" evidence="2">
    <location>
        <position position="1"/>
    </location>
</feature>
<protein>
    <submittedName>
        <fullName evidence="2">Uncharacterized protein</fullName>
    </submittedName>
</protein>
<reference evidence="2" key="1">
    <citation type="submission" date="2020-02" db="EMBL/GenBank/DDBJ databases">
        <authorList>
            <person name="Meier V. D."/>
        </authorList>
    </citation>
    <scope>NUCLEOTIDE SEQUENCE</scope>
    <source>
        <strain evidence="2">AVDCRST_MAG88</strain>
    </source>
</reference>
<accession>A0A6J4VIY6</accession>
<feature type="non-terminal residue" evidence="2">
    <location>
        <position position="53"/>
    </location>
</feature>
<name>A0A6J4VIY6_9BACT</name>
<dbReference type="EMBL" id="CADCWM010000665">
    <property type="protein sequence ID" value="CAA9575040.1"/>
    <property type="molecule type" value="Genomic_DNA"/>
</dbReference>
<proteinExistence type="predicted"/>
<dbReference type="AlphaFoldDB" id="A0A6J4VIY6"/>
<feature type="region of interest" description="Disordered" evidence="1">
    <location>
        <begin position="1"/>
        <end position="22"/>
    </location>
</feature>